<feature type="chain" id="PRO_5019835381" description="CBM39 domain-containing protein" evidence="1">
    <location>
        <begin position="20"/>
        <end position="169"/>
    </location>
</feature>
<feature type="signal peptide" evidence="1">
    <location>
        <begin position="1"/>
        <end position="19"/>
    </location>
</feature>
<proteinExistence type="predicted"/>
<gene>
    <name evidence="2" type="ORF">LSTR_LSTR003065</name>
</gene>
<protein>
    <recommendedName>
        <fullName evidence="4">CBM39 domain-containing protein</fullName>
    </recommendedName>
</protein>
<accession>A0A482WVT9</accession>
<name>A0A482WVT9_LAOST</name>
<sequence>MALLAFILFLAIFGQYGNTCSILPGGIPPCFPNAVDYTKQVEKTKEIRYRLKKNEEFVYTSLVSENWPGKLGEPWVEEFGTADDVVVKLSLKELIFYDGIDVNFVPLQYDPEEANGTERTLIVREVKYLHPESNNVLKYEDYQFVELVNWEEEEEEKEDKEQKEKQEEE</sequence>
<organism evidence="2 3">
    <name type="scientific">Laodelphax striatellus</name>
    <name type="common">Small brown planthopper</name>
    <name type="synonym">Delphax striatella</name>
    <dbReference type="NCBI Taxonomy" id="195883"/>
    <lineage>
        <taxon>Eukaryota</taxon>
        <taxon>Metazoa</taxon>
        <taxon>Ecdysozoa</taxon>
        <taxon>Arthropoda</taxon>
        <taxon>Hexapoda</taxon>
        <taxon>Insecta</taxon>
        <taxon>Pterygota</taxon>
        <taxon>Neoptera</taxon>
        <taxon>Paraneoptera</taxon>
        <taxon>Hemiptera</taxon>
        <taxon>Auchenorrhyncha</taxon>
        <taxon>Fulgoroidea</taxon>
        <taxon>Delphacidae</taxon>
        <taxon>Criomorphinae</taxon>
        <taxon>Laodelphax</taxon>
    </lineage>
</organism>
<keyword evidence="1" id="KW-0732">Signal</keyword>
<dbReference type="InParanoid" id="A0A482WVT9"/>
<evidence type="ECO:0000313" key="2">
    <source>
        <dbReference type="EMBL" id="RZF37654.1"/>
    </source>
</evidence>
<comment type="caution">
    <text evidence="2">The sequence shown here is derived from an EMBL/GenBank/DDBJ whole genome shotgun (WGS) entry which is preliminary data.</text>
</comment>
<dbReference type="AlphaFoldDB" id="A0A482WVT9"/>
<evidence type="ECO:0008006" key="4">
    <source>
        <dbReference type="Google" id="ProtNLM"/>
    </source>
</evidence>
<reference evidence="2 3" key="1">
    <citation type="journal article" date="2017" name="Gigascience">
        <title>Genome sequence of the small brown planthopper, Laodelphax striatellus.</title>
        <authorList>
            <person name="Zhu J."/>
            <person name="Jiang F."/>
            <person name="Wang X."/>
            <person name="Yang P."/>
            <person name="Bao Y."/>
            <person name="Zhao W."/>
            <person name="Wang W."/>
            <person name="Lu H."/>
            <person name="Wang Q."/>
            <person name="Cui N."/>
            <person name="Li J."/>
            <person name="Chen X."/>
            <person name="Luo L."/>
            <person name="Yu J."/>
            <person name="Kang L."/>
            <person name="Cui F."/>
        </authorList>
    </citation>
    <scope>NUCLEOTIDE SEQUENCE [LARGE SCALE GENOMIC DNA]</scope>
    <source>
        <strain evidence="2">Lst14</strain>
    </source>
</reference>
<evidence type="ECO:0000256" key="1">
    <source>
        <dbReference type="SAM" id="SignalP"/>
    </source>
</evidence>
<dbReference type="Proteomes" id="UP000291343">
    <property type="component" value="Unassembled WGS sequence"/>
</dbReference>
<evidence type="ECO:0000313" key="3">
    <source>
        <dbReference type="Proteomes" id="UP000291343"/>
    </source>
</evidence>
<keyword evidence="3" id="KW-1185">Reference proteome</keyword>
<dbReference type="EMBL" id="QKKF02023479">
    <property type="protein sequence ID" value="RZF37654.1"/>
    <property type="molecule type" value="Genomic_DNA"/>
</dbReference>